<accession>A0A4C1Z4M2</accession>
<dbReference type="AlphaFoldDB" id="A0A4C1Z4M2"/>
<sequence length="295" mass="33866">MLNCQLGVSGHAPESREGPRTVASQVTTIRRLSLDVSLCPRFSRRTDLDYLGLRWPAARTRSLVRLAGAPSHADRHSRSFHPRADYVRDQIKTLDLLLFVCNLFVIGRYEEALTDAKRSHHFYGTLKLEFNNIIKRNDYSIRRPLNSWCARDEREGPSSEPLKALMLQSSSMGSLHKNVLRRVDLSETRKRFVLTSANEPKIQTIRQGSDKSTFNLSSLPPTQDTARFHTFRVYHQVQSWLGNYNDLEDWGWKKCGKLLMLVQNSKPPAPPELLKLIFCKCKGNVERCVDAEKQE</sequence>
<evidence type="ECO:0000313" key="3">
    <source>
        <dbReference type="Proteomes" id="UP000299102"/>
    </source>
</evidence>
<evidence type="ECO:0000313" key="2">
    <source>
        <dbReference type="EMBL" id="GBP82798.1"/>
    </source>
</evidence>
<gene>
    <name evidence="2" type="ORF">EVAR_46021_1</name>
</gene>
<keyword evidence="3" id="KW-1185">Reference proteome</keyword>
<proteinExistence type="predicted"/>
<name>A0A4C1Z4M2_EUMVA</name>
<reference evidence="2 3" key="1">
    <citation type="journal article" date="2019" name="Commun. Biol.">
        <title>The bagworm genome reveals a unique fibroin gene that provides high tensile strength.</title>
        <authorList>
            <person name="Kono N."/>
            <person name="Nakamura H."/>
            <person name="Ohtoshi R."/>
            <person name="Tomita M."/>
            <person name="Numata K."/>
            <person name="Arakawa K."/>
        </authorList>
    </citation>
    <scope>NUCLEOTIDE SEQUENCE [LARGE SCALE GENOMIC DNA]</scope>
</reference>
<dbReference type="Proteomes" id="UP000299102">
    <property type="component" value="Unassembled WGS sequence"/>
</dbReference>
<feature type="region of interest" description="Disordered" evidence="1">
    <location>
        <begin position="1"/>
        <end position="22"/>
    </location>
</feature>
<dbReference type="EMBL" id="BGZK01001587">
    <property type="protein sequence ID" value="GBP82798.1"/>
    <property type="molecule type" value="Genomic_DNA"/>
</dbReference>
<evidence type="ECO:0000256" key="1">
    <source>
        <dbReference type="SAM" id="MobiDB-lite"/>
    </source>
</evidence>
<organism evidence="2 3">
    <name type="scientific">Eumeta variegata</name>
    <name type="common">Bagworm moth</name>
    <name type="synonym">Eumeta japonica</name>
    <dbReference type="NCBI Taxonomy" id="151549"/>
    <lineage>
        <taxon>Eukaryota</taxon>
        <taxon>Metazoa</taxon>
        <taxon>Ecdysozoa</taxon>
        <taxon>Arthropoda</taxon>
        <taxon>Hexapoda</taxon>
        <taxon>Insecta</taxon>
        <taxon>Pterygota</taxon>
        <taxon>Neoptera</taxon>
        <taxon>Endopterygota</taxon>
        <taxon>Lepidoptera</taxon>
        <taxon>Glossata</taxon>
        <taxon>Ditrysia</taxon>
        <taxon>Tineoidea</taxon>
        <taxon>Psychidae</taxon>
        <taxon>Oiketicinae</taxon>
        <taxon>Eumeta</taxon>
    </lineage>
</organism>
<protein>
    <submittedName>
        <fullName evidence="2">Uncharacterized protein</fullName>
    </submittedName>
</protein>
<dbReference type="OrthoDB" id="8195485at2759"/>
<comment type="caution">
    <text evidence="2">The sequence shown here is derived from an EMBL/GenBank/DDBJ whole genome shotgun (WGS) entry which is preliminary data.</text>
</comment>